<organism evidence="7 8">
    <name type="scientific">Sulfurimonas sediminis</name>
    <dbReference type="NCBI Taxonomy" id="2590020"/>
    <lineage>
        <taxon>Bacteria</taxon>
        <taxon>Pseudomonadati</taxon>
        <taxon>Campylobacterota</taxon>
        <taxon>Epsilonproteobacteria</taxon>
        <taxon>Campylobacterales</taxon>
        <taxon>Sulfurimonadaceae</taxon>
        <taxon>Sulfurimonas</taxon>
    </lineage>
</organism>
<dbReference type="GO" id="GO:0009279">
    <property type="term" value="C:cell outer membrane"/>
    <property type="evidence" value="ECO:0007669"/>
    <property type="project" value="UniProtKB-SubCell"/>
</dbReference>
<evidence type="ECO:0000313" key="8">
    <source>
        <dbReference type="Proteomes" id="UP000593719"/>
    </source>
</evidence>
<evidence type="ECO:0000256" key="4">
    <source>
        <dbReference type="ARBA" id="ARBA00023139"/>
    </source>
</evidence>
<evidence type="ECO:0000256" key="2">
    <source>
        <dbReference type="ARBA" id="ARBA00022729"/>
    </source>
</evidence>
<proteinExistence type="predicted"/>
<evidence type="ECO:0000256" key="1">
    <source>
        <dbReference type="ARBA" id="ARBA00004459"/>
    </source>
</evidence>
<feature type="chain" id="PRO_5039895280" evidence="6">
    <location>
        <begin position="25"/>
        <end position="248"/>
    </location>
</feature>
<dbReference type="AlphaFoldDB" id="A0A7M1AYU6"/>
<protein>
    <submittedName>
        <fullName evidence="7">Conjugal transfer protein TraT</fullName>
    </submittedName>
</protein>
<evidence type="ECO:0000256" key="3">
    <source>
        <dbReference type="ARBA" id="ARBA00023136"/>
    </source>
</evidence>
<keyword evidence="4" id="KW-0564">Palmitate</keyword>
<accession>A0A7M1AYU6</accession>
<name>A0A7M1AYU6_9BACT</name>
<keyword evidence="3" id="KW-0472">Membrane</keyword>
<evidence type="ECO:0000256" key="6">
    <source>
        <dbReference type="SAM" id="SignalP"/>
    </source>
</evidence>
<sequence>MLKKSVIIASLMALVLVGFSGCSAMKTAVKKRNLDVQTKMSETVFLEPVGPEEKIIYFDMRNTSDKQVDVKTAIANEFRAKGYKITNDPKKAKYMLQGNILKVGKSDLREAQAMMGSSFGAALTGGALGAATSYSLGGGGRTSAAIGLAGAALGFLGDALVEDTVYVMVTDLQIRERPLEGEVVTQTQQASLAQGSSTKVQQDIKGGKVKWKTYRTRIISTANKMNLKFDEARPVLEKALARSIAGVF</sequence>
<evidence type="ECO:0000313" key="7">
    <source>
        <dbReference type="EMBL" id="QOP42525.1"/>
    </source>
</evidence>
<reference evidence="7 8" key="1">
    <citation type="submission" date="2019-06" db="EMBL/GenBank/DDBJ databases">
        <title>Sulfurimonas gotlandica sp. nov., a chemoautotrophic and psychrotolerant epsilonproteobacterium isolated from a pelagic redoxcline, and an emended description of the genus Sulfurimonas.</title>
        <authorList>
            <person name="Wang S."/>
            <person name="Jiang L."/>
            <person name="Shao Z."/>
        </authorList>
    </citation>
    <scope>NUCLEOTIDE SEQUENCE [LARGE SCALE GENOMIC DNA]</scope>
    <source>
        <strain evidence="7 8">S2-6</strain>
    </source>
</reference>
<dbReference type="KEGG" id="ssei:FJR45_00555"/>
<dbReference type="EMBL" id="CP041235">
    <property type="protein sequence ID" value="QOP42525.1"/>
    <property type="molecule type" value="Genomic_DNA"/>
</dbReference>
<keyword evidence="8" id="KW-1185">Reference proteome</keyword>
<dbReference type="InterPro" id="IPR008874">
    <property type="entry name" value="TraT_complement-R"/>
</dbReference>
<dbReference type="Pfam" id="PF05818">
    <property type="entry name" value="TraT"/>
    <property type="match status" value="1"/>
</dbReference>
<dbReference type="PROSITE" id="PS51257">
    <property type="entry name" value="PROKAR_LIPOPROTEIN"/>
    <property type="match status" value="1"/>
</dbReference>
<evidence type="ECO:0000256" key="5">
    <source>
        <dbReference type="ARBA" id="ARBA00023288"/>
    </source>
</evidence>
<feature type="signal peptide" evidence="6">
    <location>
        <begin position="1"/>
        <end position="24"/>
    </location>
</feature>
<comment type="subcellular location">
    <subcellularLocation>
        <location evidence="1">Cell outer membrane</location>
        <topology evidence="1">Lipid-anchor</topology>
    </subcellularLocation>
</comment>
<keyword evidence="2 6" id="KW-0732">Signal</keyword>
<gene>
    <name evidence="7" type="ORF">FJR45_00555</name>
</gene>
<dbReference type="Proteomes" id="UP000593719">
    <property type="component" value="Chromosome"/>
</dbReference>
<dbReference type="RefSeq" id="WP_193150889.1">
    <property type="nucleotide sequence ID" value="NZ_CP041235.1"/>
</dbReference>
<dbReference type="PIRSF" id="PIRSF002859">
    <property type="entry name" value="Lipo_traT"/>
    <property type="match status" value="1"/>
</dbReference>
<keyword evidence="5" id="KW-0449">Lipoprotein</keyword>